<organism evidence="1 2">
    <name type="scientific">Lactuca sativa</name>
    <name type="common">Garden lettuce</name>
    <dbReference type="NCBI Taxonomy" id="4236"/>
    <lineage>
        <taxon>Eukaryota</taxon>
        <taxon>Viridiplantae</taxon>
        <taxon>Streptophyta</taxon>
        <taxon>Embryophyta</taxon>
        <taxon>Tracheophyta</taxon>
        <taxon>Spermatophyta</taxon>
        <taxon>Magnoliopsida</taxon>
        <taxon>eudicotyledons</taxon>
        <taxon>Gunneridae</taxon>
        <taxon>Pentapetalae</taxon>
        <taxon>asterids</taxon>
        <taxon>campanulids</taxon>
        <taxon>Asterales</taxon>
        <taxon>Asteraceae</taxon>
        <taxon>Cichorioideae</taxon>
        <taxon>Cichorieae</taxon>
        <taxon>Lactucinae</taxon>
        <taxon>Lactuca</taxon>
    </lineage>
</organism>
<accession>A0A9R1VYV5</accession>
<proteinExistence type="predicted"/>
<gene>
    <name evidence="1" type="ORF">LSAT_V11C400201450</name>
</gene>
<dbReference type="AlphaFoldDB" id="A0A9R1VYV5"/>
<keyword evidence="2" id="KW-1185">Reference proteome</keyword>
<reference evidence="1 2" key="1">
    <citation type="journal article" date="2017" name="Nat. Commun.">
        <title>Genome assembly with in vitro proximity ligation data and whole-genome triplication in lettuce.</title>
        <authorList>
            <person name="Reyes-Chin-Wo S."/>
            <person name="Wang Z."/>
            <person name="Yang X."/>
            <person name="Kozik A."/>
            <person name="Arikit S."/>
            <person name="Song C."/>
            <person name="Xia L."/>
            <person name="Froenicke L."/>
            <person name="Lavelle D.O."/>
            <person name="Truco M.J."/>
            <person name="Xia R."/>
            <person name="Zhu S."/>
            <person name="Xu C."/>
            <person name="Xu H."/>
            <person name="Xu X."/>
            <person name="Cox K."/>
            <person name="Korf I."/>
            <person name="Meyers B.C."/>
            <person name="Michelmore R.W."/>
        </authorList>
    </citation>
    <scope>NUCLEOTIDE SEQUENCE [LARGE SCALE GENOMIC DNA]</scope>
    <source>
        <strain evidence="2">cv. Salinas</strain>
        <tissue evidence="1">Seedlings</tissue>
    </source>
</reference>
<dbReference type="EMBL" id="NBSK02000004">
    <property type="protein sequence ID" value="KAJ0213462.1"/>
    <property type="molecule type" value="Genomic_DNA"/>
</dbReference>
<comment type="caution">
    <text evidence="1">The sequence shown here is derived from an EMBL/GenBank/DDBJ whole genome shotgun (WGS) entry which is preliminary data.</text>
</comment>
<name>A0A9R1VYV5_LACSA</name>
<dbReference type="Proteomes" id="UP000235145">
    <property type="component" value="Unassembled WGS sequence"/>
</dbReference>
<sequence>MVGEFMEALSPNIMCDAQGLNEKLTTLSRFISKSIEKTLLLFRTLKGCIEKSNFQWTTAVQATLQQIKASLHELPTLANSIPDKKLQIYLLALEEAISAALIVEKEGR</sequence>
<dbReference type="SUPFAM" id="SSF56672">
    <property type="entry name" value="DNA/RNA polymerases"/>
    <property type="match status" value="1"/>
</dbReference>
<evidence type="ECO:0000313" key="1">
    <source>
        <dbReference type="EMBL" id="KAJ0213462.1"/>
    </source>
</evidence>
<protein>
    <submittedName>
        <fullName evidence="1">Uncharacterized protein</fullName>
    </submittedName>
</protein>
<dbReference type="InterPro" id="IPR043502">
    <property type="entry name" value="DNA/RNA_pol_sf"/>
</dbReference>
<evidence type="ECO:0000313" key="2">
    <source>
        <dbReference type="Proteomes" id="UP000235145"/>
    </source>
</evidence>